<accession>A0AAD1UAW5</accession>
<protein>
    <recommendedName>
        <fullName evidence="4">Ribosomal RNA large subunit methyltransferase K/L-like methyltransferase domain-containing protein</fullName>
    </recommendedName>
</protein>
<dbReference type="PANTHER" id="PTHR47313:SF1">
    <property type="entry name" value="RIBOSOMAL RNA LARGE SUBUNIT METHYLTRANSFERASE K_L"/>
    <property type="match status" value="1"/>
</dbReference>
<feature type="compositionally biased region" description="Low complexity" evidence="3">
    <location>
        <begin position="395"/>
        <end position="413"/>
    </location>
</feature>
<gene>
    <name evidence="5" type="ORF">ECRASSUSDP1_LOCUS5232</name>
</gene>
<evidence type="ECO:0000256" key="3">
    <source>
        <dbReference type="SAM" id="MobiDB-lite"/>
    </source>
</evidence>
<dbReference type="Proteomes" id="UP001295684">
    <property type="component" value="Unassembled WGS sequence"/>
</dbReference>
<dbReference type="EMBL" id="CAMPGE010005046">
    <property type="protein sequence ID" value="CAI2363892.1"/>
    <property type="molecule type" value="Genomic_DNA"/>
</dbReference>
<feature type="region of interest" description="Disordered" evidence="3">
    <location>
        <begin position="390"/>
        <end position="413"/>
    </location>
</feature>
<reference evidence="5" key="1">
    <citation type="submission" date="2023-07" db="EMBL/GenBank/DDBJ databases">
        <authorList>
            <consortium name="AG Swart"/>
            <person name="Singh M."/>
            <person name="Singh A."/>
            <person name="Seah K."/>
            <person name="Emmerich C."/>
        </authorList>
    </citation>
    <scope>NUCLEOTIDE SEQUENCE</scope>
    <source>
        <strain evidence="5">DP1</strain>
    </source>
</reference>
<feature type="domain" description="Ribosomal RNA large subunit methyltransferase K/L-like methyltransferase" evidence="4">
    <location>
        <begin position="240"/>
        <end position="347"/>
    </location>
</feature>
<dbReference type="InterPro" id="IPR000241">
    <property type="entry name" value="RlmKL-like_Mtase"/>
</dbReference>
<dbReference type="CDD" id="cd11715">
    <property type="entry name" value="THUMP_AdoMetMT"/>
    <property type="match status" value="1"/>
</dbReference>
<comment type="caution">
    <text evidence="5">The sequence shown here is derived from an EMBL/GenBank/DDBJ whole genome shotgun (WGS) entry which is preliminary data.</text>
</comment>
<dbReference type="SUPFAM" id="SSF53335">
    <property type="entry name" value="S-adenosyl-L-methionine-dependent methyltransferases"/>
    <property type="match status" value="1"/>
</dbReference>
<dbReference type="GO" id="GO:0043527">
    <property type="term" value="C:tRNA methyltransferase complex"/>
    <property type="evidence" value="ECO:0007669"/>
    <property type="project" value="UniProtKB-ARBA"/>
</dbReference>
<sequence length="568" mass="66266">MSQYTFRIVSNPATTLVKELKLLGFKKAKVVPGRKIVETNGTLKDLYKIIYHSRIAEDVQLRVTKPFLARGDKEFTKNLHKIPWHAFMPLDDFLKYKFPLVTAKSFQSNLYHTRKITDLVQIHINDLPIRKEYNKVNRAIGFKRFKKEYKDKLRKENRNIIDFRDNFPKKAQADSIDFYRTKIEMNIKRNEELMKLSKINVILHKNKAEVLLDTVYDSLYKHGYRALEAEQNENQLEPIRRNRIVPGVIRETLAAASILESGIIERANNTGKLYVWDPFCGTGTFLIELLQMFRGDPLKRESMQFCFEHWPIFKADEFEETKSEIFKTLENYELDPKVDIRIIGSDIKMIKDYIYNSGIPFYRHNPSFSPTCSFKDNPLLPSYHFPPLHRHHQDQLPSPTSPSTTLTSSQPGSLTTQAPPFFSFYKGDFEAVAHQIHSTYGSFKDFSIITNVPYGKQILHPKQAKNLDKKMAKGIIDQKKRGYQYTGIQDVFRRFGHLCNQIAPEMNNEIYVVARKMRYSNPLAFTRLSNCGWKSQLDFVNGGINVNLLKYDQSKLSKNRELLKIYSE</sequence>
<dbReference type="PANTHER" id="PTHR47313">
    <property type="entry name" value="RIBOSOMAL RNA LARGE SUBUNIT METHYLTRANSFERASE K/L"/>
    <property type="match status" value="1"/>
</dbReference>
<dbReference type="GO" id="GO:0008990">
    <property type="term" value="F:rRNA (guanine-N2-)-methyltransferase activity"/>
    <property type="evidence" value="ECO:0007669"/>
    <property type="project" value="TreeGrafter"/>
</dbReference>
<proteinExistence type="predicted"/>
<dbReference type="Gene3D" id="3.30.2130.30">
    <property type="match status" value="1"/>
</dbReference>
<dbReference type="PROSITE" id="PS01261">
    <property type="entry name" value="UPF0020"/>
    <property type="match status" value="1"/>
</dbReference>
<dbReference type="Gene3D" id="3.40.50.150">
    <property type="entry name" value="Vaccinia Virus protein VP39"/>
    <property type="match status" value="1"/>
</dbReference>
<evidence type="ECO:0000256" key="2">
    <source>
        <dbReference type="ARBA" id="ARBA00022679"/>
    </source>
</evidence>
<dbReference type="InterPro" id="IPR029063">
    <property type="entry name" value="SAM-dependent_MTases_sf"/>
</dbReference>
<dbReference type="GO" id="GO:0070043">
    <property type="term" value="F:rRNA (guanine-N7-)-methyltransferase activity"/>
    <property type="evidence" value="ECO:0007669"/>
    <property type="project" value="TreeGrafter"/>
</dbReference>
<keyword evidence="2" id="KW-0808">Transferase</keyword>
<keyword evidence="1" id="KW-0489">Methyltransferase</keyword>
<evidence type="ECO:0000313" key="6">
    <source>
        <dbReference type="Proteomes" id="UP001295684"/>
    </source>
</evidence>
<dbReference type="AlphaFoldDB" id="A0AAD1UAW5"/>
<name>A0AAD1UAW5_EUPCR</name>
<organism evidence="5 6">
    <name type="scientific">Euplotes crassus</name>
    <dbReference type="NCBI Taxonomy" id="5936"/>
    <lineage>
        <taxon>Eukaryota</taxon>
        <taxon>Sar</taxon>
        <taxon>Alveolata</taxon>
        <taxon>Ciliophora</taxon>
        <taxon>Intramacronucleata</taxon>
        <taxon>Spirotrichea</taxon>
        <taxon>Hypotrichia</taxon>
        <taxon>Euplotida</taxon>
        <taxon>Euplotidae</taxon>
        <taxon>Moneuplotes</taxon>
    </lineage>
</organism>
<evidence type="ECO:0000313" key="5">
    <source>
        <dbReference type="EMBL" id="CAI2363892.1"/>
    </source>
</evidence>
<keyword evidence="6" id="KW-1185">Reference proteome</keyword>
<dbReference type="Pfam" id="PF01170">
    <property type="entry name" value="UPF0020"/>
    <property type="match status" value="1"/>
</dbReference>
<evidence type="ECO:0000259" key="4">
    <source>
        <dbReference type="Pfam" id="PF01170"/>
    </source>
</evidence>
<dbReference type="InterPro" id="IPR053943">
    <property type="entry name" value="RlmKL-like_Mtase_CS"/>
</dbReference>
<evidence type="ECO:0000256" key="1">
    <source>
        <dbReference type="ARBA" id="ARBA00022603"/>
    </source>
</evidence>